<reference evidence="3" key="1">
    <citation type="submission" date="2015-06" db="EMBL/GenBank/DDBJ databases">
        <authorList>
            <person name="Lim Y.L."/>
            <person name="Ee R."/>
            <person name="Yong D."/>
            <person name="How K.Y."/>
            <person name="Yin W.F."/>
            <person name="Chan K.G."/>
        </authorList>
    </citation>
    <scope>NUCLEOTIDE SEQUENCE [LARGE SCALE GENOMIC DNA]</scope>
    <source>
        <strain evidence="3">DSM 25325</strain>
    </source>
</reference>
<dbReference type="PATRIC" id="fig|445709.3.peg.534"/>
<evidence type="ECO:0000256" key="1">
    <source>
        <dbReference type="SAM" id="Phobius"/>
    </source>
</evidence>
<proteinExistence type="predicted"/>
<dbReference type="KEGG" id="ptx:ABW99_02455"/>
<sequence length="81" mass="9291">MKDWLSFDKMITPVILKIVYILAMIAVVVSGVITLLRGEFWHAIGIIVFGLLGVRVYCELLILLFRIHENLVEINHSLKNK</sequence>
<keyword evidence="1" id="KW-1133">Transmembrane helix</keyword>
<evidence type="ECO:0008006" key="4">
    <source>
        <dbReference type="Google" id="ProtNLM"/>
    </source>
</evidence>
<evidence type="ECO:0000313" key="2">
    <source>
        <dbReference type="EMBL" id="AKJ67260.1"/>
    </source>
</evidence>
<dbReference type="Pfam" id="PF14110">
    <property type="entry name" value="DUF4282"/>
    <property type="match status" value="1"/>
</dbReference>
<organism evidence="2 3">
    <name type="scientific">Pandoraea thiooxydans</name>
    <dbReference type="NCBI Taxonomy" id="445709"/>
    <lineage>
        <taxon>Bacteria</taxon>
        <taxon>Pseudomonadati</taxon>
        <taxon>Pseudomonadota</taxon>
        <taxon>Betaproteobacteria</taxon>
        <taxon>Burkholderiales</taxon>
        <taxon>Burkholderiaceae</taxon>
        <taxon>Pandoraea</taxon>
    </lineage>
</organism>
<feature type="transmembrane region" description="Helical" evidence="1">
    <location>
        <begin position="12"/>
        <end position="34"/>
    </location>
</feature>
<evidence type="ECO:0000313" key="3">
    <source>
        <dbReference type="Proteomes" id="UP000036700"/>
    </source>
</evidence>
<gene>
    <name evidence="2" type="ORF">ABW99_02455</name>
</gene>
<dbReference type="STRING" id="445709.ABW99_02455"/>
<keyword evidence="1" id="KW-0472">Membrane</keyword>
<dbReference type="Proteomes" id="UP000036700">
    <property type="component" value="Chromosome"/>
</dbReference>
<name>A0A0G3EJZ0_9BURK</name>
<keyword evidence="3" id="KW-1185">Reference proteome</keyword>
<dbReference type="RefSeq" id="WP_047212797.1">
    <property type="nucleotide sequence ID" value="NZ_CP011568.3"/>
</dbReference>
<dbReference type="InterPro" id="IPR025557">
    <property type="entry name" value="DUF4282"/>
</dbReference>
<dbReference type="OrthoDB" id="280522at2"/>
<dbReference type="EMBL" id="CP011568">
    <property type="protein sequence ID" value="AKJ67260.1"/>
    <property type="molecule type" value="Genomic_DNA"/>
</dbReference>
<protein>
    <recommendedName>
        <fullName evidence="4">DUF4282 domain-containing protein</fullName>
    </recommendedName>
</protein>
<accession>A0A0G3EJZ0</accession>
<keyword evidence="1" id="KW-0812">Transmembrane</keyword>
<feature type="transmembrane region" description="Helical" evidence="1">
    <location>
        <begin position="40"/>
        <end position="65"/>
    </location>
</feature>
<dbReference type="AlphaFoldDB" id="A0A0G3EJZ0"/>